<evidence type="ECO:0000256" key="3">
    <source>
        <dbReference type="ARBA" id="ARBA00022729"/>
    </source>
</evidence>
<sequence length="483" mass="56413">MWKFYFLSFVLSLSLISCNQNDPIEIEANENVRVTEPQVSRDLQDIVDDGVLKAIMVYSSTSYFLYRGQPMGYEYELLQRLAEHLDVELEVVLAKDIDELINMLNRGQGDILAHGMTVTQHRRKYVNFMDYLYLTRQVLVQRKPENWRQMKLHEIEKELISDPIELIGLPVYVRRNSAYYSRLTNLQQEIGGQIDVDTIEGECSTQKIIKMVVDGEIDYTVADNNIARLNASFYPILDVETPVSFSQRISWAVRKNSPELLDTLNFWVKQMKDDVDYYVIYNKYFKNTRSFSKRISSEFYSENGANISRFDSIVKLHANRIGWDWRLLSSLIYQESGFDPGEKSWAGAGGLMQLMPATARELGVSDISDPSQNLEGGTTYLKHLWERWAEIPDSVDRLKFTMASYNCGYSHVEDARRLAEKYDANPFIWDDNVEQYVLNLMYPEYYNDEVVRYGYVMGEEPVNYVRQILNRFEHYSRLIPESN</sequence>
<comment type="subcellular location">
    <subcellularLocation>
        <location evidence="1">Cell outer membrane</location>
        <topology evidence="1">Peripheral membrane protein</topology>
    </subcellularLocation>
</comment>
<evidence type="ECO:0000256" key="2">
    <source>
        <dbReference type="ARBA" id="ARBA00007734"/>
    </source>
</evidence>
<evidence type="ECO:0000313" key="7">
    <source>
        <dbReference type="EMBL" id="RCW38699.1"/>
    </source>
</evidence>
<evidence type="ECO:0000256" key="4">
    <source>
        <dbReference type="ARBA" id="ARBA00023237"/>
    </source>
</evidence>
<comment type="caution">
    <text evidence="7">The sequence shown here is derived from an EMBL/GenBank/DDBJ whole genome shotgun (WGS) entry which is preliminary data.</text>
</comment>
<dbReference type="SMART" id="SM00062">
    <property type="entry name" value="PBPb"/>
    <property type="match status" value="1"/>
</dbReference>
<dbReference type="SUPFAM" id="SSF53955">
    <property type="entry name" value="Lysozyme-like"/>
    <property type="match status" value="1"/>
</dbReference>
<evidence type="ECO:0000256" key="5">
    <source>
        <dbReference type="SAM" id="SignalP"/>
    </source>
</evidence>
<keyword evidence="3 5" id="KW-0732">Signal</keyword>
<dbReference type="PANTHER" id="PTHR35936:SF19">
    <property type="entry name" value="AMINO-ACID-BINDING PROTEIN YXEM-RELATED"/>
    <property type="match status" value="1"/>
</dbReference>
<dbReference type="PROSITE" id="PS00922">
    <property type="entry name" value="TRANSGLYCOSYLASE"/>
    <property type="match status" value="1"/>
</dbReference>
<dbReference type="CDD" id="cd01009">
    <property type="entry name" value="PBP2_YfhD_N"/>
    <property type="match status" value="1"/>
</dbReference>
<dbReference type="Gene3D" id="1.10.530.10">
    <property type="match status" value="1"/>
</dbReference>
<reference evidence="7 8" key="1">
    <citation type="submission" date="2018-07" db="EMBL/GenBank/DDBJ databases">
        <title>Freshwater and sediment microbial communities from various areas in North America, analyzing microbe dynamics in response to fracking.</title>
        <authorList>
            <person name="Lamendella R."/>
        </authorList>
    </citation>
    <scope>NUCLEOTIDE SEQUENCE [LARGE SCALE GENOMIC DNA]</scope>
    <source>
        <strain evidence="7 8">160A</strain>
    </source>
</reference>
<dbReference type="AlphaFoldDB" id="A0A368VBY9"/>
<gene>
    <name evidence="7" type="ORF">DFO77_103170</name>
</gene>
<dbReference type="Pfam" id="PF00497">
    <property type="entry name" value="SBP_bac_3"/>
    <property type="match status" value="1"/>
</dbReference>
<dbReference type="GO" id="GO:0000270">
    <property type="term" value="P:peptidoglycan metabolic process"/>
    <property type="evidence" value="ECO:0007669"/>
    <property type="project" value="InterPro"/>
</dbReference>
<dbReference type="Gene3D" id="3.40.190.10">
    <property type="entry name" value="Periplasmic binding protein-like II"/>
    <property type="match status" value="2"/>
</dbReference>
<evidence type="ECO:0000259" key="6">
    <source>
        <dbReference type="SMART" id="SM00062"/>
    </source>
</evidence>
<feature type="signal peptide" evidence="5">
    <location>
        <begin position="1"/>
        <end position="19"/>
    </location>
</feature>
<feature type="domain" description="Solute-binding protein family 3/N-terminal" evidence="6">
    <location>
        <begin position="51"/>
        <end position="288"/>
    </location>
</feature>
<dbReference type="InterPro" id="IPR008258">
    <property type="entry name" value="Transglycosylase_SLT_dom_1"/>
</dbReference>
<dbReference type="InterPro" id="IPR001638">
    <property type="entry name" value="Solute-binding_3/MltF_N"/>
</dbReference>
<protein>
    <submittedName>
        <fullName evidence="7">Membrane-bound lytic murein transglycosylase F</fullName>
    </submittedName>
</protein>
<dbReference type="Pfam" id="PF01464">
    <property type="entry name" value="SLT"/>
    <property type="match status" value="1"/>
</dbReference>
<dbReference type="GO" id="GO:0009279">
    <property type="term" value="C:cell outer membrane"/>
    <property type="evidence" value="ECO:0007669"/>
    <property type="project" value="UniProtKB-SubCell"/>
</dbReference>
<dbReference type="InterPro" id="IPR000189">
    <property type="entry name" value="Transglyc_AS"/>
</dbReference>
<proteinExistence type="inferred from homology"/>
<accession>A0A368VBY9</accession>
<dbReference type="RefSeq" id="WP_114436446.1">
    <property type="nucleotide sequence ID" value="NZ_QPIZ01000003.1"/>
</dbReference>
<feature type="chain" id="PRO_5016934179" evidence="5">
    <location>
        <begin position="20"/>
        <end position="483"/>
    </location>
</feature>
<dbReference type="Proteomes" id="UP000252733">
    <property type="component" value="Unassembled WGS sequence"/>
</dbReference>
<keyword evidence="8" id="KW-1185">Reference proteome</keyword>
<dbReference type="PANTHER" id="PTHR35936">
    <property type="entry name" value="MEMBRANE-BOUND LYTIC MUREIN TRANSGLYCOSYLASE F"/>
    <property type="match status" value="1"/>
</dbReference>
<dbReference type="GO" id="GO:0008933">
    <property type="term" value="F:peptidoglycan lytic transglycosylase activity"/>
    <property type="evidence" value="ECO:0007669"/>
    <property type="project" value="InterPro"/>
</dbReference>
<dbReference type="CDD" id="cd13403">
    <property type="entry name" value="MLTF-like"/>
    <property type="match status" value="1"/>
</dbReference>
<keyword evidence="4" id="KW-0998">Cell outer membrane</keyword>
<dbReference type="InterPro" id="IPR023346">
    <property type="entry name" value="Lysozyme-like_dom_sf"/>
</dbReference>
<dbReference type="EMBL" id="QPIZ01000003">
    <property type="protein sequence ID" value="RCW38699.1"/>
    <property type="molecule type" value="Genomic_DNA"/>
</dbReference>
<evidence type="ECO:0000313" key="8">
    <source>
        <dbReference type="Proteomes" id="UP000252733"/>
    </source>
</evidence>
<dbReference type="PROSITE" id="PS51257">
    <property type="entry name" value="PROKAR_LIPOPROTEIN"/>
    <property type="match status" value="1"/>
</dbReference>
<keyword evidence="4" id="KW-0472">Membrane</keyword>
<name>A0A368VBY9_9BACT</name>
<comment type="similarity">
    <text evidence="2">Belongs to the transglycosylase Slt family.</text>
</comment>
<dbReference type="SUPFAM" id="SSF53850">
    <property type="entry name" value="Periplasmic binding protein-like II"/>
    <property type="match status" value="1"/>
</dbReference>
<evidence type="ECO:0000256" key="1">
    <source>
        <dbReference type="ARBA" id="ARBA00004339"/>
    </source>
</evidence>
<organism evidence="7 8">
    <name type="scientific">Marinilabilia salmonicolor</name>
    <dbReference type="NCBI Taxonomy" id="989"/>
    <lineage>
        <taxon>Bacteria</taxon>
        <taxon>Pseudomonadati</taxon>
        <taxon>Bacteroidota</taxon>
        <taxon>Bacteroidia</taxon>
        <taxon>Marinilabiliales</taxon>
        <taxon>Marinilabiliaceae</taxon>
        <taxon>Marinilabilia</taxon>
    </lineage>
</organism>